<evidence type="ECO:0000256" key="5">
    <source>
        <dbReference type="ARBA" id="ARBA00022598"/>
    </source>
</evidence>
<dbReference type="Pfam" id="PF09190">
    <property type="entry name" value="DALR_2"/>
    <property type="match status" value="1"/>
</dbReference>
<feature type="short sequence motif" description="'HIGH' region" evidence="12">
    <location>
        <begin position="31"/>
        <end position="41"/>
    </location>
</feature>
<dbReference type="InterPro" id="IPR009080">
    <property type="entry name" value="tRNAsynth_Ia_anticodon-bd"/>
</dbReference>
<dbReference type="Gene3D" id="1.20.120.1910">
    <property type="entry name" value="Cysteine-tRNA ligase, C-terminal anti-codon recognition domain"/>
    <property type="match status" value="1"/>
</dbReference>
<comment type="catalytic activity">
    <reaction evidence="12">
        <text>tRNA(Cys) + L-cysteine + ATP = L-cysteinyl-tRNA(Cys) + AMP + diphosphate</text>
        <dbReference type="Rhea" id="RHEA:17773"/>
        <dbReference type="Rhea" id="RHEA-COMP:9661"/>
        <dbReference type="Rhea" id="RHEA-COMP:9679"/>
        <dbReference type="ChEBI" id="CHEBI:30616"/>
        <dbReference type="ChEBI" id="CHEBI:33019"/>
        <dbReference type="ChEBI" id="CHEBI:35235"/>
        <dbReference type="ChEBI" id="CHEBI:78442"/>
        <dbReference type="ChEBI" id="CHEBI:78517"/>
        <dbReference type="ChEBI" id="CHEBI:456215"/>
        <dbReference type="EC" id="6.1.1.16"/>
    </reaction>
</comment>
<keyword evidence="9 12" id="KW-0067">ATP-binding</keyword>
<feature type="binding site" evidence="12">
    <location>
        <position position="234"/>
    </location>
    <ligand>
        <name>Zn(2+)</name>
        <dbReference type="ChEBI" id="CHEBI:29105"/>
    </ligand>
</feature>
<dbReference type="SUPFAM" id="SSF52374">
    <property type="entry name" value="Nucleotidylyl transferase"/>
    <property type="match status" value="1"/>
</dbReference>
<evidence type="ECO:0000256" key="4">
    <source>
        <dbReference type="ARBA" id="ARBA00022490"/>
    </source>
</evidence>
<keyword evidence="6 12" id="KW-0479">Metal-binding</keyword>
<evidence type="ECO:0000256" key="12">
    <source>
        <dbReference type="HAMAP-Rule" id="MF_00041"/>
    </source>
</evidence>
<keyword evidence="5 12" id="KW-0436">Ligase</keyword>
<dbReference type="InterPro" id="IPR056411">
    <property type="entry name" value="CysS_C"/>
</dbReference>
<accession>A0A4R8M9L9</accession>
<comment type="subcellular location">
    <subcellularLocation>
        <location evidence="1 12">Cytoplasm</location>
    </subcellularLocation>
</comment>
<evidence type="ECO:0000256" key="10">
    <source>
        <dbReference type="ARBA" id="ARBA00022917"/>
    </source>
</evidence>
<keyword evidence="4 12" id="KW-0963">Cytoplasm</keyword>
<dbReference type="Proteomes" id="UP000295066">
    <property type="component" value="Unassembled WGS sequence"/>
</dbReference>
<keyword evidence="10 12" id="KW-0648">Protein biosynthesis</keyword>
<feature type="binding site" evidence="12">
    <location>
        <position position="238"/>
    </location>
    <ligand>
        <name>Zn(2+)</name>
        <dbReference type="ChEBI" id="CHEBI:29105"/>
    </ligand>
</feature>
<dbReference type="CDD" id="cd00672">
    <property type="entry name" value="CysRS_core"/>
    <property type="match status" value="1"/>
</dbReference>
<dbReference type="AlphaFoldDB" id="A0A4R8M9L9"/>
<feature type="short sequence motif" description="'KMSKS' region" evidence="12">
    <location>
        <begin position="266"/>
        <end position="270"/>
    </location>
</feature>
<dbReference type="OrthoDB" id="9815130at2"/>
<dbReference type="GO" id="GO:0006423">
    <property type="term" value="P:cysteinyl-tRNA aminoacylation"/>
    <property type="evidence" value="ECO:0007669"/>
    <property type="project" value="UniProtKB-UniRule"/>
</dbReference>
<dbReference type="RefSeq" id="WP_133957550.1">
    <property type="nucleotide sequence ID" value="NZ_SORI01000008.1"/>
</dbReference>
<dbReference type="SUPFAM" id="SSF47323">
    <property type="entry name" value="Anticodon-binding domain of a subclass of class I aminoacyl-tRNA synthetases"/>
    <property type="match status" value="1"/>
</dbReference>
<organism evidence="14 15">
    <name type="scientific">Aminivibrio pyruvatiphilus</name>
    <dbReference type="NCBI Taxonomy" id="1005740"/>
    <lineage>
        <taxon>Bacteria</taxon>
        <taxon>Thermotogati</taxon>
        <taxon>Synergistota</taxon>
        <taxon>Synergistia</taxon>
        <taxon>Synergistales</taxon>
        <taxon>Aminobacteriaceae</taxon>
        <taxon>Aminivibrio</taxon>
    </lineage>
</organism>
<dbReference type="GO" id="GO:0005524">
    <property type="term" value="F:ATP binding"/>
    <property type="evidence" value="ECO:0007669"/>
    <property type="project" value="UniProtKB-UniRule"/>
</dbReference>
<sequence length="471" mass="53025">MSLVLYNDLTRTKEPFVPVRKGHVGFYSCGPTVYDYFHIGNARPFIVFDVLRRYLEYSGYTVTFVQNFTDIEDKMIARANREGITVRDLADRFIDEYYKDADALGVRRATHNPLATEHMDEIIGLVSTLIEKGHAYEADGDVFFDVSSFPKYGALSKQSLEELQSGARIEVNERKKHPLDFALWKAKKEGEPSWPSPWGEGRPGWHIECSAMSMKYLGDTLDIHSGGTDLTFPHHENEIAQAEAATGKPFVKYWIHNGYLLIDKEKMSKSLGNFLTARAALEKFPARAIRFFMLSAHYRSPINFSEESLLQAKSAMDRLDNCWSDLGHAIANRKKGERKEGNETAALFPALEEKFRAVLDDDFNTAAATGVLFDGVKAVNTYLKDTEILDPAVLEAAETFFRKLDSVLGILPAEAAGDEGESAGIENLIAERNEARKKKDFRRSDEIRDELAARGIVLEDTPDGTKWKKKG</sequence>
<keyword evidence="11 12" id="KW-0030">Aminoacyl-tRNA synthetase</keyword>
<dbReference type="InterPro" id="IPR024909">
    <property type="entry name" value="Cys-tRNA/MSH_ligase"/>
</dbReference>
<dbReference type="GO" id="GO:0008270">
    <property type="term" value="F:zinc ion binding"/>
    <property type="evidence" value="ECO:0007669"/>
    <property type="project" value="UniProtKB-UniRule"/>
</dbReference>
<comment type="cofactor">
    <cofactor evidence="12">
        <name>Zn(2+)</name>
        <dbReference type="ChEBI" id="CHEBI:29105"/>
    </cofactor>
    <text evidence="12">Binds 1 zinc ion per subunit.</text>
</comment>
<feature type="binding site" evidence="12">
    <location>
        <position position="29"/>
    </location>
    <ligand>
        <name>Zn(2+)</name>
        <dbReference type="ChEBI" id="CHEBI:29105"/>
    </ligand>
</feature>
<evidence type="ECO:0000259" key="13">
    <source>
        <dbReference type="SMART" id="SM00840"/>
    </source>
</evidence>
<dbReference type="HAMAP" id="MF_00041">
    <property type="entry name" value="Cys_tRNA_synth"/>
    <property type="match status" value="1"/>
</dbReference>
<dbReference type="SMART" id="SM00840">
    <property type="entry name" value="DALR_2"/>
    <property type="match status" value="1"/>
</dbReference>
<dbReference type="EMBL" id="SORI01000008">
    <property type="protein sequence ID" value="TDY60525.1"/>
    <property type="molecule type" value="Genomic_DNA"/>
</dbReference>
<dbReference type="InterPro" id="IPR032678">
    <property type="entry name" value="tRNA-synt_1_cat_dom"/>
</dbReference>
<name>A0A4R8M9L9_9BACT</name>
<dbReference type="FunFam" id="3.40.50.620:FF:000009">
    <property type="entry name" value="Cysteine--tRNA ligase"/>
    <property type="match status" value="1"/>
</dbReference>
<proteinExistence type="inferred from homology"/>
<dbReference type="PANTHER" id="PTHR10890:SF3">
    <property type="entry name" value="CYSTEINE--TRNA LIGASE, CYTOPLASMIC"/>
    <property type="match status" value="1"/>
</dbReference>
<evidence type="ECO:0000313" key="15">
    <source>
        <dbReference type="Proteomes" id="UP000295066"/>
    </source>
</evidence>
<keyword evidence="15" id="KW-1185">Reference proteome</keyword>
<protein>
    <recommendedName>
        <fullName evidence="12">Cysteine--tRNA ligase</fullName>
        <ecNumber evidence="12">6.1.1.16</ecNumber>
    </recommendedName>
    <alternativeName>
        <fullName evidence="12">Cysteinyl-tRNA synthetase</fullName>
        <shortName evidence="12">CysRS</shortName>
    </alternativeName>
</protein>
<dbReference type="Pfam" id="PF23493">
    <property type="entry name" value="CysS_C"/>
    <property type="match status" value="1"/>
</dbReference>
<evidence type="ECO:0000256" key="1">
    <source>
        <dbReference type="ARBA" id="ARBA00004496"/>
    </source>
</evidence>
<dbReference type="InterPro" id="IPR015273">
    <property type="entry name" value="Cys-tRNA-synt_Ia_DALR"/>
</dbReference>
<evidence type="ECO:0000256" key="6">
    <source>
        <dbReference type="ARBA" id="ARBA00022723"/>
    </source>
</evidence>
<feature type="binding site" evidence="12">
    <location>
        <position position="209"/>
    </location>
    <ligand>
        <name>Zn(2+)</name>
        <dbReference type="ChEBI" id="CHEBI:29105"/>
    </ligand>
</feature>
<reference evidence="14 15" key="1">
    <citation type="submission" date="2019-03" db="EMBL/GenBank/DDBJ databases">
        <title>Genomic Encyclopedia of Type Strains, Phase IV (KMG-IV): sequencing the most valuable type-strain genomes for metagenomic binning, comparative biology and taxonomic classification.</title>
        <authorList>
            <person name="Goeker M."/>
        </authorList>
    </citation>
    <scope>NUCLEOTIDE SEQUENCE [LARGE SCALE GENOMIC DNA]</scope>
    <source>
        <strain evidence="14 15">DSM 25964</strain>
    </source>
</reference>
<dbReference type="Gene3D" id="3.40.50.620">
    <property type="entry name" value="HUPs"/>
    <property type="match status" value="1"/>
</dbReference>
<comment type="subunit">
    <text evidence="3 12">Monomer.</text>
</comment>
<dbReference type="InterPro" id="IPR015803">
    <property type="entry name" value="Cys-tRNA-ligase"/>
</dbReference>
<evidence type="ECO:0000256" key="9">
    <source>
        <dbReference type="ARBA" id="ARBA00022840"/>
    </source>
</evidence>
<keyword evidence="7 12" id="KW-0547">Nucleotide-binding</keyword>
<dbReference type="PRINTS" id="PR00983">
    <property type="entry name" value="TRNASYNTHCYS"/>
</dbReference>
<feature type="domain" description="Cysteinyl-tRNA synthetase class Ia DALR" evidence="13">
    <location>
        <begin position="354"/>
        <end position="419"/>
    </location>
</feature>
<dbReference type="GO" id="GO:0004817">
    <property type="term" value="F:cysteine-tRNA ligase activity"/>
    <property type="evidence" value="ECO:0007669"/>
    <property type="project" value="UniProtKB-UniRule"/>
</dbReference>
<gene>
    <name evidence="12" type="primary">cysS</name>
    <name evidence="14" type="ORF">C8D99_10874</name>
</gene>
<evidence type="ECO:0000313" key="14">
    <source>
        <dbReference type="EMBL" id="TDY60525.1"/>
    </source>
</evidence>
<dbReference type="PANTHER" id="PTHR10890">
    <property type="entry name" value="CYSTEINYL-TRNA SYNTHETASE"/>
    <property type="match status" value="1"/>
</dbReference>
<keyword evidence="8 12" id="KW-0862">Zinc</keyword>
<evidence type="ECO:0000256" key="8">
    <source>
        <dbReference type="ARBA" id="ARBA00022833"/>
    </source>
</evidence>
<dbReference type="InterPro" id="IPR014729">
    <property type="entry name" value="Rossmann-like_a/b/a_fold"/>
</dbReference>
<comment type="caution">
    <text evidence="14">The sequence shown here is derived from an EMBL/GenBank/DDBJ whole genome shotgun (WGS) entry which is preliminary data.</text>
</comment>
<dbReference type="GO" id="GO:0005829">
    <property type="term" value="C:cytosol"/>
    <property type="evidence" value="ECO:0007669"/>
    <property type="project" value="TreeGrafter"/>
</dbReference>
<evidence type="ECO:0000256" key="2">
    <source>
        <dbReference type="ARBA" id="ARBA00005594"/>
    </source>
</evidence>
<feature type="binding site" evidence="12">
    <location>
        <position position="269"/>
    </location>
    <ligand>
        <name>ATP</name>
        <dbReference type="ChEBI" id="CHEBI:30616"/>
    </ligand>
</feature>
<evidence type="ECO:0000256" key="7">
    <source>
        <dbReference type="ARBA" id="ARBA00022741"/>
    </source>
</evidence>
<comment type="similarity">
    <text evidence="2 12">Belongs to the class-I aminoacyl-tRNA synthetase family.</text>
</comment>
<dbReference type="Pfam" id="PF01406">
    <property type="entry name" value="tRNA-synt_1e"/>
    <property type="match status" value="1"/>
</dbReference>
<dbReference type="NCBIfam" id="TIGR00435">
    <property type="entry name" value="cysS"/>
    <property type="match status" value="1"/>
</dbReference>
<dbReference type="EC" id="6.1.1.16" evidence="12"/>
<evidence type="ECO:0000256" key="3">
    <source>
        <dbReference type="ARBA" id="ARBA00011245"/>
    </source>
</evidence>
<evidence type="ECO:0000256" key="11">
    <source>
        <dbReference type="ARBA" id="ARBA00023146"/>
    </source>
</evidence>